<gene>
    <name evidence="1" type="ORF">METZ01_LOCUS464263</name>
</gene>
<dbReference type="AlphaFoldDB" id="A0A383AV63"/>
<evidence type="ECO:0000313" key="1">
    <source>
        <dbReference type="EMBL" id="SVE11409.1"/>
    </source>
</evidence>
<accession>A0A383AV63</accession>
<reference evidence="1" key="1">
    <citation type="submission" date="2018-05" db="EMBL/GenBank/DDBJ databases">
        <authorList>
            <person name="Lanie J.A."/>
            <person name="Ng W.-L."/>
            <person name="Kazmierczak K.M."/>
            <person name="Andrzejewski T.M."/>
            <person name="Davidsen T.M."/>
            <person name="Wayne K.J."/>
            <person name="Tettelin H."/>
            <person name="Glass J.I."/>
            <person name="Rusch D."/>
            <person name="Podicherti R."/>
            <person name="Tsui H.-C.T."/>
            <person name="Winkler M.E."/>
        </authorList>
    </citation>
    <scope>NUCLEOTIDE SEQUENCE</scope>
</reference>
<sequence>SPADIDPDFAGTLIPGCYVEDDLSHGLGDSAEARLSAALAFRDTGQCVVAAAGFQRKPYHPLAQIKGQVVKARPLQSMILRH</sequence>
<name>A0A383AV63_9ZZZZ</name>
<protein>
    <submittedName>
        <fullName evidence="1">Uncharacterized protein</fullName>
    </submittedName>
</protein>
<feature type="non-terminal residue" evidence="1">
    <location>
        <position position="1"/>
    </location>
</feature>
<proteinExistence type="predicted"/>
<dbReference type="EMBL" id="UINC01195030">
    <property type="protein sequence ID" value="SVE11409.1"/>
    <property type="molecule type" value="Genomic_DNA"/>
</dbReference>
<organism evidence="1">
    <name type="scientific">marine metagenome</name>
    <dbReference type="NCBI Taxonomy" id="408172"/>
    <lineage>
        <taxon>unclassified sequences</taxon>
        <taxon>metagenomes</taxon>
        <taxon>ecological metagenomes</taxon>
    </lineage>
</organism>